<evidence type="ECO:0000256" key="2">
    <source>
        <dbReference type="ARBA" id="ARBA00022803"/>
    </source>
</evidence>
<comment type="caution">
    <text evidence="5">The sequence shown here is derived from an EMBL/GenBank/DDBJ whole genome shotgun (WGS) entry which is preliminary data.</text>
</comment>
<dbReference type="Gene3D" id="1.25.40.10">
    <property type="entry name" value="Tetratricopeptide repeat domain"/>
    <property type="match status" value="1"/>
</dbReference>
<dbReference type="RefSeq" id="WP_188374045.1">
    <property type="nucleotide sequence ID" value="NZ_BMDQ01000001.1"/>
</dbReference>
<dbReference type="Proteomes" id="UP000624701">
    <property type="component" value="Unassembled WGS sequence"/>
</dbReference>
<keyword evidence="4" id="KW-0812">Transmembrane</keyword>
<keyword evidence="6" id="KW-1185">Reference proteome</keyword>
<dbReference type="PANTHER" id="PTHR44943:SF8">
    <property type="entry name" value="TPR REPEAT-CONTAINING PROTEIN MJ0263"/>
    <property type="match status" value="1"/>
</dbReference>
<dbReference type="InterPro" id="IPR011990">
    <property type="entry name" value="TPR-like_helical_dom_sf"/>
</dbReference>
<feature type="repeat" description="TPR" evidence="3">
    <location>
        <begin position="173"/>
        <end position="206"/>
    </location>
</feature>
<name>A0ABQ2C082_9FLAO</name>
<dbReference type="EMBL" id="BMDQ01000001">
    <property type="protein sequence ID" value="GGI57168.1"/>
    <property type="molecule type" value="Genomic_DNA"/>
</dbReference>
<evidence type="ECO:0000256" key="3">
    <source>
        <dbReference type="PROSITE-ProRule" id="PRU00339"/>
    </source>
</evidence>
<feature type="transmembrane region" description="Helical" evidence="4">
    <location>
        <begin position="243"/>
        <end position="262"/>
    </location>
</feature>
<evidence type="ECO:0000313" key="6">
    <source>
        <dbReference type="Proteomes" id="UP000624701"/>
    </source>
</evidence>
<feature type="transmembrane region" description="Helical" evidence="4">
    <location>
        <begin position="268"/>
        <end position="289"/>
    </location>
</feature>
<keyword evidence="2 3" id="KW-0802">TPR repeat</keyword>
<dbReference type="SMART" id="SM00028">
    <property type="entry name" value="TPR"/>
    <property type="match status" value="6"/>
</dbReference>
<evidence type="ECO:0000256" key="4">
    <source>
        <dbReference type="SAM" id="Phobius"/>
    </source>
</evidence>
<evidence type="ECO:0000313" key="5">
    <source>
        <dbReference type="EMBL" id="GGI57168.1"/>
    </source>
</evidence>
<dbReference type="InterPro" id="IPR019734">
    <property type="entry name" value="TPR_rpt"/>
</dbReference>
<evidence type="ECO:0008006" key="7">
    <source>
        <dbReference type="Google" id="ProtNLM"/>
    </source>
</evidence>
<sequence>MQNSSNFERGLQLYELNRFKDAIPYFENELTQNIDNFEAKLFLAYSYFNTDDISNAKNLSIELRKIAPNYAPTYHILSQIALHQEDNKNAKANIEQAISLDPFNADFFGSKSYILINQKEFSEALFYANKGLEIDAKNRVCLNARATCLTKLNLKEEAQETIENLLNDDPENSFSHANVGWSHLENNNLKSALHHFKASLKIDPNDEYARDGMLTAVKAKNVIYNWYLRYAFWMQKKSGKSQIFSLIAIYLVYRFSVKLLAFSGLSFLALPLIILYLLFALGTWIMEPISNMILLFDKYGKYLLDKDSRQSGQTMLALFSISIVSYLANLLLNLDILFLLSLSSLAATLPLSKAPLNYKKDSKIFDYIYGSIILLAPIIGYIIGYDLETLLTTLIILFVAYTWLASLIFR</sequence>
<keyword evidence="4" id="KW-1133">Transmembrane helix</keyword>
<organism evidence="5 6">
    <name type="scientific">Winogradskyella haliclonae</name>
    <dbReference type="NCBI Taxonomy" id="2048558"/>
    <lineage>
        <taxon>Bacteria</taxon>
        <taxon>Pseudomonadati</taxon>
        <taxon>Bacteroidota</taxon>
        <taxon>Flavobacteriia</taxon>
        <taxon>Flavobacteriales</taxon>
        <taxon>Flavobacteriaceae</taxon>
        <taxon>Winogradskyella</taxon>
    </lineage>
</organism>
<keyword evidence="4" id="KW-0472">Membrane</keyword>
<accession>A0ABQ2C082</accession>
<feature type="transmembrane region" description="Helical" evidence="4">
    <location>
        <begin position="364"/>
        <end position="384"/>
    </location>
</feature>
<dbReference type="PANTHER" id="PTHR44943">
    <property type="entry name" value="CELLULOSE SYNTHASE OPERON PROTEIN C"/>
    <property type="match status" value="1"/>
</dbReference>
<dbReference type="PROSITE" id="PS50005">
    <property type="entry name" value="TPR"/>
    <property type="match status" value="1"/>
</dbReference>
<feature type="transmembrane region" description="Helical" evidence="4">
    <location>
        <begin position="310"/>
        <end position="328"/>
    </location>
</feature>
<evidence type="ECO:0000256" key="1">
    <source>
        <dbReference type="ARBA" id="ARBA00022737"/>
    </source>
</evidence>
<feature type="transmembrane region" description="Helical" evidence="4">
    <location>
        <begin position="390"/>
        <end position="409"/>
    </location>
</feature>
<dbReference type="InterPro" id="IPR051685">
    <property type="entry name" value="Ycf3/AcsC/BcsC/TPR_MFPF"/>
</dbReference>
<gene>
    <name evidence="5" type="ORF">GCM10011444_14770</name>
</gene>
<dbReference type="SUPFAM" id="SSF48452">
    <property type="entry name" value="TPR-like"/>
    <property type="match status" value="2"/>
</dbReference>
<reference evidence="6" key="1">
    <citation type="journal article" date="2019" name="Int. J. Syst. Evol. Microbiol.">
        <title>The Global Catalogue of Microorganisms (GCM) 10K type strain sequencing project: providing services to taxonomists for standard genome sequencing and annotation.</title>
        <authorList>
            <consortium name="The Broad Institute Genomics Platform"/>
            <consortium name="The Broad Institute Genome Sequencing Center for Infectious Disease"/>
            <person name="Wu L."/>
            <person name="Ma J."/>
        </authorList>
    </citation>
    <scope>NUCLEOTIDE SEQUENCE [LARGE SCALE GENOMIC DNA]</scope>
    <source>
        <strain evidence="6">CCM 8681</strain>
    </source>
</reference>
<keyword evidence="1" id="KW-0677">Repeat</keyword>
<dbReference type="Pfam" id="PF13181">
    <property type="entry name" value="TPR_8"/>
    <property type="match status" value="2"/>
</dbReference>
<proteinExistence type="predicted"/>
<protein>
    <recommendedName>
        <fullName evidence="7">Tetratricopeptide repeat protein</fullName>
    </recommendedName>
</protein>